<dbReference type="PANTHER" id="PTHR11439">
    <property type="entry name" value="GAG-POL-RELATED RETROTRANSPOSON"/>
    <property type="match status" value="1"/>
</dbReference>
<dbReference type="PANTHER" id="PTHR11439:SF440">
    <property type="entry name" value="INTEGRASE CATALYTIC DOMAIN-CONTAINING PROTEIN"/>
    <property type="match status" value="1"/>
</dbReference>
<gene>
    <name evidence="2" type="ORF">VITISV_018269</name>
</gene>
<dbReference type="Gene3D" id="3.80.10.10">
    <property type="entry name" value="Ribonuclease Inhibitor"/>
    <property type="match status" value="1"/>
</dbReference>
<dbReference type="InterPro" id="IPR043502">
    <property type="entry name" value="DNA/RNA_pol_sf"/>
</dbReference>
<dbReference type="EMBL" id="AM439071">
    <property type="protein sequence ID" value="CAN67254.1"/>
    <property type="molecule type" value="Genomic_DNA"/>
</dbReference>
<dbReference type="SUPFAM" id="SSF52058">
    <property type="entry name" value="L domain-like"/>
    <property type="match status" value="1"/>
</dbReference>
<sequence>MDVKTAFLNDNLDENIYMMLPDGFVTKGQEHMKAIWLGKFLMKLGVVPLAVQPMILSCDNSEAVAQSKEPRNYQKDDIIVISDNLEEIQILKVHLEKEFEIKDLGTLRYFLGMEVARTKHGIVVYQRKYVLDLLEETGMIGCKPAVTPIYPNHKLGAKIKGDPIDKGRYQRLFRRLIYLPHTWLNIAYVVGVVNQFMHSLLEYHLEAIKRILSYLKATPVNDRRSTICYCTFVRGNLVTWRSKKQPVVIRSSIEAEFRALVQGICEVLWMKNLLKELLLEHKGPTTIHCDNKATISIAHNPYQHNRTKHVEVDKHFIKEKIETKKNKIKSDLYIYSSQLLSRLKKLETLDLSLNIQLSNTIIRQLSALKSLKNLILSDYNYEGPFPAQELSVLENLVMLDLSANGFSGSLTMQGKFQSQGMQNGLNLPKYA</sequence>
<dbReference type="AlphaFoldDB" id="A5AXC2"/>
<reference evidence="2" key="1">
    <citation type="journal article" date="2007" name="PLoS ONE">
        <title>The first genome sequence of an elite grapevine cultivar (Pinot noir Vitis vinifera L.): coping with a highly heterozygous genome.</title>
        <authorList>
            <person name="Velasco R."/>
            <person name="Zharkikh A."/>
            <person name="Troggio M."/>
            <person name="Cartwright D.A."/>
            <person name="Cestaro A."/>
            <person name="Pruss D."/>
            <person name="Pindo M."/>
            <person name="FitzGerald L.M."/>
            <person name="Vezzulli S."/>
            <person name="Reid J."/>
            <person name="Malacarne G."/>
            <person name="Iliev D."/>
            <person name="Coppola G."/>
            <person name="Wardell B."/>
            <person name="Micheletti D."/>
            <person name="Macalma T."/>
            <person name="Facci M."/>
            <person name="Mitchell J.T."/>
            <person name="Perazzolli M."/>
            <person name="Eldredge G."/>
            <person name="Gatto P."/>
            <person name="Oyzerski R."/>
            <person name="Moretto M."/>
            <person name="Gutin N."/>
            <person name="Stefanini M."/>
            <person name="Chen Y."/>
            <person name="Segala C."/>
            <person name="Davenport C."/>
            <person name="Dematte L."/>
            <person name="Mraz A."/>
            <person name="Battilana J."/>
            <person name="Stormo K."/>
            <person name="Costa F."/>
            <person name="Tao Q."/>
            <person name="Si-Ammour A."/>
            <person name="Harkins T."/>
            <person name="Lackey A."/>
            <person name="Perbost C."/>
            <person name="Taillon B."/>
            <person name="Stella A."/>
            <person name="Solovyev V."/>
            <person name="Fawcett J.A."/>
            <person name="Sterck L."/>
            <person name="Vandepoele K."/>
            <person name="Grando S.M."/>
            <person name="Toppo S."/>
            <person name="Moser C."/>
            <person name="Lanchbury J."/>
            <person name="Bogden R."/>
            <person name="Skolnick M."/>
            <person name="Sgaramella V."/>
            <person name="Bhatnagar S.K."/>
            <person name="Fontana P."/>
            <person name="Gutin A."/>
            <person name="Van de Peer Y."/>
            <person name="Salamini F."/>
            <person name="Viola R."/>
        </authorList>
    </citation>
    <scope>NUCLEOTIDE SEQUENCE</scope>
</reference>
<dbReference type="CDD" id="cd09272">
    <property type="entry name" value="RNase_HI_RT_Ty1"/>
    <property type="match status" value="1"/>
</dbReference>
<name>A5AXC2_VITVI</name>
<organism evidence="2">
    <name type="scientific">Vitis vinifera</name>
    <name type="common">Grape</name>
    <dbReference type="NCBI Taxonomy" id="29760"/>
    <lineage>
        <taxon>Eukaryota</taxon>
        <taxon>Viridiplantae</taxon>
        <taxon>Streptophyta</taxon>
        <taxon>Embryophyta</taxon>
        <taxon>Tracheophyta</taxon>
        <taxon>Spermatophyta</taxon>
        <taxon>Magnoliopsida</taxon>
        <taxon>eudicotyledons</taxon>
        <taxon>Gunneridae</taxon>
        <taxon>Pentapetalae</taxon>
        <taxon>rosids</taxon>
        <taxon>Vitales</taxon>
        <taxon>Vitaceae</taxon>
        <taxon>Viteae</taxon>
        <taxon>Vitis</taxon>
    </lineage>
</organism>
<dbReference type="InterPro" id="IPR032675">
    <property type="entry name" value="LRR_dom_sf"/>
</dbReference>
<evidence type="ECO:0000313" key="2">
    <source>
        <dbReference type="EMBL" id="CAN67254.1"/>
    </source>
</evidence>
<proteinExistence type="predicted"/>
<dbReference type="ExpressionAtlas" id="A5AXC2">
    <property type="expression patterns" value="baseline and differential"/>
</dbReference>
<accession>A5AXC2</accession>
<evidence type="ECO:0000259" key="1">
    <source>
        <dbReference type="Pfam" id="PF07727"/>
    </source>
</evidence>
<dbReference type="Pfam" id="PF07727">
    <property type="entry name" value="RVT_2"/>
    <property type="match status" value="1"/>
</dbReference>
<dbReference type="SUPFAM" id="SSF56672">
    <property type="entry name" value="DNA/RNA polymerases"/>
    <property type="match status" value="1"/>
</dbReference>
<dbReference type="InterPro" id="IPR013103">
    <property type="entry name" value="RVT_2"/>
</dbReference>
<feature type="domain" description="Reverse transcriptase Ty1/copia-type" evidence="1">
    <location>
        <begin position="76"/>
        <end position="150"/>
    </location>
</feature>
<protein>
    <recommendedName>
        <fullName evidence="1">Reverse transcriptase Ty1/copia-type domain-containing protein</fullName>
    </recommendedName>
</protein>